<dbReference type="AlphaFoldDB" id="A7MRP9"/>
<dbReference type="KEGG" id="esa:ESA_pESA3p05457"/>
<evidence type="ECO:0000313" key="2">
    <source>
        <dbReference type="Proteomes" id="UP000000260"/>
    </source>
</evidence>
<gene>
    <name evidence="1" type="ordered locus">ESA_pESA3p05457</name>
</gene>
<organism evidence="1 2">
    <name type="scientific">Cronobacter sakazakii (strain ATCC BAA-894)</name>
    <name type="common">Enterobacter sakazakii</name>
    <dbReference type="NCBI Taxonomy" id="290339"/>
    <lineage>
        <taxon>Bacteria</taxon>
        <taxon>Pseudomonadati</taxon>
        <taxon>Pseudomonadota</taxon>
        <taxon>Gammaproteobacteria</taxon>
        <taxon>Enterobacterales</taxon>
        <taxon>Enterobacteriaceae</taxon>
        <taxon>Cronobacter</taxon>
    </lineage>
</organism>
<proteinExistence type="predicted"/>
<name>A7MRP9_CROS8</name>
<dbReference type="Proteomes" id="UP000000260">
    <property type="component" value="Plasmid pESA3"/>
</dbReference>
<keyword evidence="2" id="KW-1185">Reference proteome</keyword>
<evidence type="ECO:0000313" key="1">
    <source>
        <dbReference type="EMBL" id="ABU79654.1"/>
    </source>
</evidence>
<dbReference type="HOGENOM" id="CLU_2218695_0_0_6"/>
<accession>A7MRP9</accession>
<keyword evidence="1" id="KW-0614">Plasmid</keyword>
<protein>
    <submittedName>
        <fullName evidence="1">Uncharacterized protein</fullName>
    </submittedName>
</protein>
<reference evidence="2" key="1">
    <citation type="journal article" date="2010" name="PLoS ONE">
        <title>Genome sequence of Cronobacter sakazakii BAA-894 and comparative genomic hybridization analysis with other Cronobacter species.</title>
        <authorList>
            <person name="Kucerova E."/>
            <person name="Clifton S.W."/>
            <person name="Xia X.Q."/>
            <person name="Long F."/>
            <person name="Porwollik S."/>
            <person name="Fulton L."/>
            <person name="Fronick C."/>
            <person name="Minx P."/>
            <person name="Kyung K."/>
            <person name="Warren W."/>
            <person name="Fulton R."/>
            <person name="Feng D."/>
            <person name="Wollam A."/>
            <person name="Shah N."/>
            <person name="Bhonagiri V."/>
            <person name="Nash W.E."/>
            <person name="Hallsworth-Pepin K."/>
            <person name="Wilson R.K."/>
            <person name="McClelland M."/>
            <person name="Forsythe S.J."/>
        </authorList>
    </citation>
    <scope>NUCLEOTIDE SEQUENCE [LARGE SCALE GENOMIC DNA]</scope>
    <source>
        <strain evidence="2">ATCC BAA-894</strain>
    </source>
</reference>
<geneLocation type="plasmid" evidence="1 2">
    <name>pESA3</name>
</geneLocation>
<dbReference type="EMBL" id="CP000785">
    <property type="protein sequence ID" value="ABU79654.1"/>
    <property type="molecule type" value="Genomic_DNA"/>
</dbReference>
<sequence>MSQRKKPAEVRDGLAFKRRNTTSGSDVVYGMVDNDFQRFAHDVSHHHVIRGFQHANELQNNRFMRQVTVGRKNVAHNRAQQCGFLRQHIAGVTKVFRQCRVGQIRL</sequence>